<organism evidence="9 10">
    <name type="scientific">Stutzerimonas zhaodongensis</name>
    <dbReference type="NCBI Taxonomy" id="1176257"/>
    <lineage>
        <taxon>Bacteria</taxon>
        <taxon>Pseudomonadati</taxon>
        <taxon>Pseudomonadota</taxon>
        <taxon>Gammaproteobacteria</taxon>
        <taxon>Pseudomonadales</taxon>
        <taxon>Pseudomonadaceae</taxon>
        <taxon>Stutzerimonas</taxon>
    </lineage>
</organism>
<dbReference type="PANTHER" id="PTHR10491:SF4">
    <property type="entry name" value="METHIONINE ADENOSYLTRANSFERASE 2 SUBUNIT BETA"/>
    <property type="match status" value="1"/>
</dbReference>
<dbReference type="InterPro" id="IPR029044">
    <property type="entry name" value="Nucleotide-diphossugar_trans"/>
</dbReference>
<dbReference type="GO" id="GO:0019305">
    <property type="term" value="P:dTDP-rhamnose biosynthetic process"/>
    <property type="evidence" value="ECO:0007669"/>
    <property type="project" value="UniProtKB-UniPathway"/>
</dbReference>
<keyword evidence="6 9" id="KW-0560">Oxidoreductase</keyword>
<dbReference type="Proteomes" id="UP000269774">
    <property type="component" value="Unassembled WGS sequence"/>
</dbReference>
<dbReference type="InterPro" id="IPR005913">
    <property type="entry name" value="dTDP_dehydrorham_reduct"/>
</dbReference>
<evidence type="ECO:0000259" key="7">
    <source>
        <dbReference type="Pfam" id="PF00535"/>
    </source>
</evidence>
<comment type="similarity">
    <text evidence="2 6">Belongs to the dTDP-4-dehydrorhamnose reductase family.</text>
</comment>
<dbReference type="CDD" id="cd04185">
    <property type="entry name" value="GT_2_like_b"/>
    <property type="match status" value="1"/>
</dbReference>
<evidence type="ECO:0000256" key="2">
    <source>
        <dbReference type="ARBA" id="ARBA00010944"/>
    </source>
</evidence>
<keyword evidence="10" id="KW-1185">Reference proteome</keyword>
<evidence type="ECO:0000259" key="8">
    <source>
        <dbReference type="Pfam" id="PF04321"/>
    </source>
</evidence>
<dbReference type="InterPro" id="IPR036291">
    <property type="entry name" value="NAD(P)-bd_dom_sf"/>
</dbReference>
<dbReference type="GO" id="GO:0005829">
    <property type="term" value="C:cytosol"/>
    <property type="evidence" value="ECO:0007669"/>
    <property type="project" value="TreeGrafter"/>
</dbReference>
<dbReference type="GO" id="GO:0008831">
    <property type="term" value="F:dTDP-4-dehydrorhamnose reductase activity"/>
    <property type="evidence" value="ECO:0007669"/>
    <property type="project" value="UniProtKB-EC"/>
</dbReference>
<comment type="caution">
    <text evidence="9">The sequence shown here is derived from an EMBL/GenBank/DDBJ whole genome shotgun (WGS) entry which is preliminary data.</text>
</comment>
<protein>
    <recommendedName>
        <fullName evidence="4 6">dTDP-4-dehydrorhamnose reductase</fullName>
        <ecNumber evidence="3 6">1.1.1.133</ecNumber>
    </recommendedName>
</protein>
<evidence type="ECO:0000313" key="9">
    <source>
        <dbReference type="EMBL" id="RMH91925.1"/>
    </source>
</evidence>
<comment type="pathway">
    <text evidence="1 6">Carbohydrate biosynthesis; dTDP-L-rhamnose biosynthesis.</text>
</comment>
<evidence type="ECO:0000313" key="10">
    <source>
        <dbReference type="Proteomes" id="UP000269774"/>
    </source>
</evidence>
<comment type="catalytic activity">
    <reaction evidence="5 6">
        <text>dTDP-beta-L-rhamnose + NADP(+) = dTDP-4-dehydro-beta-L-rhamnose + NADPH + H(+)</text>
        <dbReference type="Rhea" id="RHEA:21796"/>
        <dbReference type="ChEBI" id="CHEBI:15378"/>
        <dbReference type="ChEBI" id="CHEBI:57510"/>
        <dbReference type="ChEBI" id="CHEBI:57783"/>
        <dbReference type="ChEBI" id="CHEBI:58349"/>
        <dbReference type="ChEBI" id="CHEBI:62830"/>
        <dbReference type="EC" id="1.1.1.133"/>
    </reaction>
</comment>
<dbReference type="Gene3D" id="3.40.50.720">
    <property type="entry name" value="NAD(P)-binding Rossmann-like Domain"/>
    <property type="match status" value="1"/>
</dbReference>
<comment type="cofactor">
    <cofactor evidence="6">
        <name>Mg(2+)</name>
        <dbReference type="ChEBI" id="CHEBI:18420"/>
    </cofactor>
    <text evidence="6">Binds 1 Mg(2+) ion per monomer.</text>
</comment>
<dbReference type="AlphaFoldDB" id="A0A3M2HUG1"/>
<sequence>MDQIYAVVLSYKRKDLLKRCLDGINAQTRPCAGIIVVDNASGDGTEEMLLQSQLPNLKVYVLSHNTGASGGFSAGFRIAYQQGADYIWMMDDDVIPEPNALEELLGAGDRLTAKGHPYSFLLSRAYTEDGLLTNVPSVDTRTNEVDYENWPLLLDLGVIPVRPATYVSILVPRASLQRHGLPLAAMFMWGDDTEYTMRISQDAPGYLVASSKVWHLRKVSGSISIQREVDPNRTALHRHFVRNELFIARRYYSRRRVVTVFLSRLILAARMFKAGQTHKSRIVVRGLLESFRFKPTPESADAPVEALGVTYRVLSPEPSSQKPYDTVQATPVATSPAIEAAPLEDNTPKPDRSNMRVLVCGSGGQVGNCIVNQAASFGLEAIGLSRQALDITSATQIREAIELYKPALIINAAAYTNLDHAEAEVAQAEAVNRDGAANLAIAARQAGIPLFHLSSEYVFSGDSTAPYRETDQPMPNSVYGTTRLAGEQAISQTLDRYLILRTSWIYGERGNNFVKTMLNLGSKTEEISVVSDQVGCPTRARSVARVFIELALRYCRDGDLKWGLYHYSGAAWCSWAEFATEIFREAEQAGLIEKAPRVLPVPSERLPRAAMRPAWSVLDCTLIEATFGIRPKHWREELNHVIRRMSDVPAAPCGPAPSRVPFRAYPFAITDEPAQLNVSQAVSQS</sequence>
<dbReference type="SUPFAM" id="SSF53448">
    <property type="entry name" value="Nucleotide-diphospho-sugar transferases"/>
    <property type="match status" value="1"/>
</dbReference>
<dbReference type="PANTHER" id="PTHR10491">
    <property type="entry name" value="DTDP-4-DEHYDRORHAMNOSE REDUCTASE"/>
    <property type="match status" value="1"/>
</dbReference>
<dbReference type="RefSeq" id="WP_122163882.1">
    <property type="nucleotide sequence ID" value="NZ_CP180504.1"/>
</dbReference>
<dbReference type="InterPro" id="IPR001173">
    <property type="entry name" value="Glyco_trans_2-like"/>
</dbReference>
<dbReference type="SUPFAM" id="SSF51735">
    <property type="entry name" value="NAD(P)-binding Rossmann-fold domains"/>
    <property type="match status" value="1"/>
</dbReference>
<evidence type="ECO:0000256" key="5">
    <source>
        <dbReference type="ARBA" id="ARBA00048200"/>
    </source>
</evidence>
<dbReference type="Gene3D" id="3.90.25.10">
    <property type="entry name" value="UDP-galactose 4-epimerase, domain 1"/>
    <property type="match status" value="1"/>
</dbReference>
<dbReference type="Pfam" id="PF00535">
    <property type="entry name" value="Glycos_transf_2"/>
    <property type="match status" value="1"/>
</dbReference>
<dbReference type="Pfam" id="PF04321">
    <property type="entry name" value="RmlD_sub_bind"/>
    <property type="match status" value="1"/>
</dbReference>
<gene>
    <name evidence="9" type="primary">rfbD</name>
    <name evidence="9" type="ORF">EA797_04095</name>
</gene>
<dbReference type="EMBL" id="RFFM01000001">
    <property type="protein sequence ID" value="RMH91925.1"/>
    <property type="molecule type" value="Genomic_DNA"/>
</dbReference>
<feature type="domain" description="Glycosyltransferase 2-like" evidence="7">
    <location>
        <begin position="7"/>
        <end position="107"/>
    </location>
</feature>
<dbReference type="EC" id="1.1.1.133" evidence="3 6"/>
<evidence type="ECO:0000256" key="3">
    <source>
        <dbReference type="ARBA" id="ARBA00012929"/>
    </source>
</evidence>
<dbReference type="GO" id="GO:0009243">
    <property type="term" value="P:O antigen biosynthetic process"/>
    <property type="evidence" value="ECO:0007669"/>
    <property type="project" value="UniProtKB-UniPathway"/>
</dbReference>
<dbReference type="Gene3D" id="3.90.550.10">
    <property type="entry name" value="Spore Coat Polysaccharide Biosynthesis Protein SpsA, Chain A"/>
    <property type="match status" value="1"/>
</dbReference>
<evidence type="ECO:0000256" key="4">
    <source>
        <dbReference type="ARBA" id="ARBA00017099"/>
    </source>
</evidence>
<dbReference type="CDD" id="cd05254">
    <property type="entry name" value="dTDP_HR_like_SDR_e"/>
    <property type="match status" value="1"/>
</dbReference>
<dbReference type="UniPathway" id="UPA00124"/>
<dbReference type="NCBIfam" id="TIGR01214">
    <property type="entry name" value="rmlD"/>
    <property type="match status" value="1"/>
</dbReference>
<reference evidence="9 10" key="1">
    <citation type="submission" date="2018-10" db="EMBL/GenBank/DDBJ databases">
        <title>Pseudomonas zhaodongensis NEAU-ST5-21(T) genome.</title>
        <authorList>
            <person name="Peng J."/>
            <person name="Liu Z.-P."/>
        </authorList>
    </citation>
    <scope>NUCLEOTIDE SEQUENCE [LARGE SCALE GENOMIC DNA]</scope>
    <source>
        <strain evidence="9 10">NEAU-ST5-21</strain>
    </source>
</reference>
<evidence type="ECO:0000256" key="1">
    <source>
        <dbReference type="ARBA" id="ARBA00004781"/>
    </source>
</evidence>
<evidence type="ECO:0000256" key="6">
    <source>
        <dbReference type="RuleBase" id="RU364082"/>
    </source>
</evidence>
<comment type="function">
    <text evidence="6">Catalyzes the reduction of dTDP-6-deoxy-L-lyxo-4-hexulose to yield dTDP-L-rhamnose.</text>
</comment>
<dbReference type="UniPathway" id="UPA00281"/>
<dbReference type="InterPro" id="IPR029903">
    <property type="entry name" value="RmlD-like-bd"/>
</dbReference>
<dbReference type="OrthoDB" id="7665907at2"/>
<name>A0A3M2HUG1_9GAMM</name>
<feature type="domain" description="RmlD-like substrate binding" evidence="8">
    <location>
        <begin position="355"/>
        <end position="645"/>
    </location>
</feature>
<accession>A0A3M2HUG1</accession>
<proteinExistence type="inferred from homology"/>
<keyword evidence="6" id="KW-0521">NADP</keyword>